<evidence type="ECO:0000256" key="2">
    <source>
        <dbReference type="ARBA" id="ARBA00023125"/>
    </source>
</evidence>
<dbReference type="InterPro" id="IPR036390">
    <property type="entry name" value="WH_DNA-bd_sf"/>
</dbReference>
<proteinExistence type="predicted"/>
<evidence type="ECO:0000313" key="6">
    <source>
        <dbReference type="Proteomes" id="UP000823632"/>
    </source>
</evidence>
<dbReference type="InterPro" id="IPR000524">
    <property type="entry name" value="Tscrpt_reg_HTH_GntR"/>
</dbReference>
<keyword evidence="1" id="KW-0805">Transcription regulation</keyword>
<dbReference type="GO" id="GO:0003677">
    <property type="term" value="F:DNA binding"/>
    <property type="evidence" value="ECO:0007669"/>
    <property type="project" value="UniProtKB-KW"/>
</dbReference>
<dbReference type="SUPFAM" id="SSF46785">
    <property type="entry name" value="Winged helix' DNA-binding domain"/>
    <property type="match status" value="4"/>
</dbReference>
<dbReference type="EMBL" id="JADIND010000025">
    <property type="protein sequence ID" value="MBO8429969.1"/>
    <property type="molecule type" value="Genomic_DNA"/>
</dbReference>
<dbReference type="GO" id="GO:0045892">
    <property type="term" value="P:negative regulation of DNA-templated transcription"/>
    <property type="evidence" value="ECO:0007669"/>
    <property type="project" value="TreeGrafter"/>
</dbReference>
<organism evidence="5 6">
    <name type="scientific">Candidatus Scatousia excrementipullorum</name>
    <dbReference type="NCBI Taxonomy" id="2840936"/>
    <lineage>
        <taxon>Bacteria</taxon>
        <taxon>Candidatus Scatousia</taxon>
    </lineage>
</organism>
<evidence type="ECO:0000256" key="1">
    <source>
        <dbReference type="ARBA" id="ARBA00023015"/>
    </source>
</evidence>
<dbReference type="CDD" id="cd07377">
    <property type="entry name" value="WHTH_GntR"/>
    <property type="match status" value="1"/>
</dbReference>
<dbReference type="Pfam" id="PF00392">
    <property type="entry name" value="GntR"/>
    <property type="match status" value="1"/>
</dbReference>
<evidence type="ECO:0000256" key="3">
    <source>
        <dbReference type="ARBA" id="ARBA00023163"/>
    </source>
</evidence>
<protein>
    <submittedName>
        <fullName evidence="5">GntR family transcriptional regulator</fullName>
    </submittedName>
</protein>
<dbReference type="Gene3D" id="1.10.10.10">
    <property type="entry name" value="Winged helix-like DNA-binding domain superfamily/Winged helix DNA-binding domain"/>
    <property type="match status" value="4"/>
</dbReference>
<dbReference type="Proteomes" id="UP000823632">
    <property type="component" value="Unassembled WGS sequence"/>
</dbReference>
<dbReference type="PANTHER" id="PTHR44846">
    <property type="entry name" value="MANNOSYL-D-GLYCERATE TRANSPORT/METABOLISM SYSTEM REPRESSOR MNGR-RELATED"/>
    <property type="match status" value="1"/>
</dbReference>
<accession>A0A9D9DLL0</accession>
<feature type="domain" description="HTH gntR-type" evidence="4">
    <location>
        <begin position="292"/>
        <end position="361"/>
    </location>
</feature>
<dbReference type="PANTHER" id="PTHR44846:SF1">
    <property type="entry name" value="MANNOSYL-D-GLYCERATE TRANSPORT_METABOLISM SYSTEM REPRESSOR MNGR-RELATED"/>
    <property type="match status" value="1"/>
</dbReference>
<comment type="caution">
    <text evidence="5">The sequence shown here is derived from an EMBL/GenBank/DDBJ whole genome shotgun (WGS) entry which is preliminary data.</text>
</comment>
<sequence length="389" mass="43933">MKENYILPQKFELKQIKISDITFPTPDLKNIAESKAVVIGKWIIRWIESGLSDKSLAVKNLLPSKADFAYFLGVSVGTMQNAFRYAEDLGYLESKQCIGTMIKDKNCAGGGLRKLTSKRETAINEIKKYIINTKFKAGENLPPSRTVALLIGCSANTTRLALEYLCAEGILEHKFKNSRESGWKVISTDFDRETIKSVEQKTLVEKVTSDLKEYINDNYKIGSKIPSHSELSKILKASIKTVHDALAVLIQDGILLPHRGRYGTTVIKMPYDTSKNDKKERSIFAPAQDTAFYYYEKTQNRIKDMIAKNYEPGDRFPSILELAKTLDLSPNTVRKAYQNLAKEGYLAFSRGRYGGTFVVDIPETGEETFKWLAVNPQYAEVYNIGKNKN</sequence>
<feature type="domain" description="HTH gntR-type" evidence="4">
    <location>
        <begin position="116"/>
        <end position="188"/>
    </location>
</feature>
<dbReference type="PROSITE" id="PS50949">
    <property type="entry name" value="HTH_GNTR"/>
    <property type="match status" value="3"/>
</dbReference>
<evidence type="ECO:0000259" key="4">
    <source>
        <dbReference type="PROSITE" id="PS50949"/>
    </source>
</evidence>
<dbReference type="AlphaFoldDB" id="A0A9D9DLL0"/>
<dbReference type="SMART" id="SM00345">
    <property type="entry name" value="HTH_GNTR"/>
    <property type="match status" value="4"/>
</dbReference>
<gene>
    <name evidence="5" type="ORF">IAC76_01145</name>
</gene>
<reference evidence="5" key="2">
    <citation type="journal article" date="2021" name="PeerJ">
        <title>Extensive microbial diversity within the chicken gut microbiome revealed by metagenomics and culture.</title>
        <authorList>
            <person name="Gilroy R."/>
            <person name="Ravi A."/>
            <person name="Getino M."/>
            <person name="Pursley I."/>
            <person name="Horton D.L."/>
            <person name="Alikhan N.F."/>
            <person name="Baker D."/>
            <person name="Gharbi K."/>
            <person name="Hall N."/>
            <person name="Watson M."/>
            <person name="Adriaenssens E.M."/>
            <person name="Foster-Nyarko E."/>
            <person name="Jarju S."/>
            <person name="Secka A."/>
            <person name="Antonio M."/>
            <person name="Oren A."/>
            <person name="Chaudhuri R.R."/>
            <person name="La Ragione R."/>
            <person name="Hildebrand F."/>
            <person name="Pallen M.J."/>
        </authorList>
    </citation>
    <scope>NUCLEOTIDE SEQUENCE</scope>
    <source>
        <strain evidence="5">10192</strain>
    </source>
</reference>
<keyword evidence="2" id="KW-0238">DNA-binding</keyword>
<keyword evidence="3" id="KW-0804">Transcription</keyword>
<evidence type="ECO:0000313" key="5">
    <source>
        <dbReference type="EMBL" id="MBO8429969.1"/>
    </source>
</evidence>
<feature type="domain" description="HTH gntR-type" evidence="4">
    <location>
        <begin position="201"/>
        <end position="269"/>
    </location>
</feature>
<reference evidence="5" key="1">
    <citation type="submission" date="2020-10" db="EMBL/GenBank/DDBJ databases">
        <authorList>
            <person name="Gilroy R."/>
        </authorList>
    </citation>
    <scope>NUCLEOTIDE SEQUENCE</scope>
    <source>
        <strain evidence="5">10192</strain>
    </source>
</reference>
<dbReference type="GO" id="GO:0003700">
    <property type="term" value="F:DNA-binding transcription factor activity"/>
    <property type="evidence" value="ECO:0007669"/>
    <property type="project" value="InterPro"/>
</dbReference>
<name>A0A9D9DLL0_9BACT</name>
<dbReference type="InterPro" id="IPR036388">
    <property type="entry name" value="WH-like_DNA-bd_sf"/>
</dbReference>
<dbReference type="InterPro" id="IPR050679">
    <property type="entry name" value="Bact_HTH_transcr_reg"/>
</dbReference>